<comment type="caution">
    <text evidence="2">The sequence shown here is derived from an EMBL/GenBank/DDBJ whole genome shotgun (WGS) entry which is preliminary data.</text>
</comment>
<keyword evidence="3" id="KW-1185">Reference proteome</keyword>
<dbReference type="EMBL" id="WNXC01000004">
    <property type="protein sequence ID" value="MBB2149862.1"/>
    <property type="molecule type" value="Genomic_DNA"/>
</dbReference>
<dbReference type="PANTHER" id="PTHR47505:SF1">
    <property type="entry name" value="DNA UTILIZATION PROTEIN YHGH"/>
    <property type="match status" value="1"/>
</dbReference>
<protein>
    <submittedName>
        <fullName evidence="2">ComF family protein</fullName>
    </submittedName>
</protein>
<dbReference type="CDD" id="cd06223">
    <property type="entry name" value="PRTases_typeI"/>
    <property type="match status" value="1"/>
</dbReference>
<evidence type="ECO:0000256" key="1">
    <source>
        <dbReference type="ARBA" id="ARBA00008007"/>
    </source>
</evidence>
<dbReference type="InterPro" id="IPR000836">
    <property type="entry name" value="PRTase_dom"/>
</dbReference>
<dbReference type="SUPFAM" id="SSF53271">
    <property type="entry name" value="PRTase-like"/>
    <property type="match status" value="1"/>
</dbReference>
<dbReference type="InterPro" id="IPR029057">
    <property type="entry name" value="PRTase-like"/>
</dbReference>
<evidence type="ECO:0000313" key="2">
    <source>
        <dbReference type="EMBL" id="MBB2149862.1"/>
    </source>
</evidence>
<evidence type="ECO:0000313" key="3">
    <source>
        <dbReference type="Proteomes" id="UP000636110"/>
    </source>
</evidence>
<proteinExistence type="inferred from homology"/>
<gene>
    <name evidence="2" type="ORF">GM920_13240</name>
</gene>
<dbReference type="Gene3D" id="3.40.50.2020">
    <property type="match status" value="1"/>
</dbReference>
<dbReference type="Proteomes" id="UP000636110">
    <property type="component" value="Unassembled WGS sequence"/>
</dbReference>
<comment type="similarity">
    <text evidence="1">Belongs to the ComF/GntX family.</text>
</comment>
<reference evidence="2 3" key="1">
    <citation type="submission" date="2019-11" db="EMBL/GenBank/DDBJ databases">
        <title>Description of Pedobacter sp. LMG 31462T.</title>
        <authorList>
            <person name="Carlier A."/>
            <person name="Qi S."/>
            <person name="Vandamme P."/>
        </authorList>
    </citation>
    <scope>NUCLEOTIDE SEQUENCE [LARGE SCALE GENOMIC DNA]</scope>
    <source>
        <strain evidence="2 3">LMG 31462</strain>
    </source>
</reference>
<dbReference type="PANTHER" id="PTHR47505">
    <property type="entry name" value="DNA UTILIZATION PROTEIN YHGH"/>
    <property type="match status" value="1"/>
</dbReference>
<accession>A0ABR6EXV5</accession>
<dbReference type="InterPro" id="IPR051910">
    <property type="entry name" value="ComF/GntX_DNA_util-trans"/>
</dbReference>
<dbReference type="RefSeq" id="WP_182958047.1">
    <property type="nucleotide sequence ID" value="NZ_WNXC01000004.1"/>
</dbReference>
<organism evidence="2 3">
    <name type="scientific">Pedobacter gandavensis</name>
    <dbReference type="NCBI Taxonomy" id="2679963"/>
    <lineage>
        <taxon>Bacteria</taxon>
        <taxon>Pseudomonadati</taxon>
        <taxon>Bacteroidota</taxon>
        <taxon>Sphingobacteriia</taxon>
        <taxon>Sphingobacteriales</taxon>
        <taxon>Sphingobacteriaceae</taxon>
        <taxon>Pedobacter</taxon>
    </lineage>
</organism>
<sequence>MPFFKNNFKQLLHLLFPAECFGCAQPLIPEESDICNTCLQALPYTDHHLHPENLVARQFWGRLPCSAAMAMLFFKKGNVTRQLIHHLKYSNQPSLGLKLGTLLGERLLTAPLYQNIDFLVPVPLHPKRSAERGYNQSECIARGIAQVLKVPISTRHLFRKTVTDTQTNKGRLLRFDNMSTAFELQHLKELENTHLLLIDDVLTTGATMEACGITLLQSMPEKLSIAALAFVK</sequence>
<name>A0ABR6EXV5_9SPHI</name>